<dbReference type="SUPFAM" id="SSF88713">
    <property type="entry name" value="Glycoside hydrolase/deacetylase"/>
    <property type="match status" value="1"/>
</dbReference>
<dbReference type="Pfam" id="PF09261">
    <property type="entry name" value="Alpha-mann_mid"/>
    <property type="match status" value="1"/>
</dbReference>
<keyword evidence="4 11" id="KW-0479">Metal-binding</keyword>
<name>A0A3R7QZR3_PENVA</name>
<keyword evidence="9" id="KW-0325">Glycoprotein</keyword>
<comment type="catalytic activity">
    <reaction evidence="1">
        <text>Hydrolysis of terminal, non-reducing alpha-D-mannose residues in alpha-D-mannosides.</text>
        <dbReference type="EC" id="3.2.1.24"/>
    </reaction>
</comment>
<dbReference type="InterPro" id="IPR013780">
    <property type="entry name" value="Glyco_hydro_b"/>
</dbReference>
<dbReference type="Gene3D" id="2.60.40.1360">
    <property type="match status" value="1"/>
</dbReference>
<evidence type="ECO:0000256" key="8">
    <source>
        <dbReference type="ARBA" id="ARBA00023157"/>
    </source>
</evidence>
<dbReference type="EMBL" id="QCYY01000448">
    <property type="protein sequence ID" value="ROT85091.1"/>
    <property type="molecule type" value="Genomic_DNA"/>
</dbReference>
<keyword evidence="5" id="KW-0732">Signal</keyword>
<evidence type="ECO:0000259" key="12">
    <source>
        <dbReference type="SMART" id="SM00872"/>
    </source>
</evidence>
<dbReference type="GO" id="GO:0004559">
    <property type="term" value="F:alpha-mannosidase activity"/>
    <property type="evidence" value="ECO:0007669"/>
    <property type="project" value="UniProtKB-EC"/>
</dbReference>
<accession>A0A3R7QZR3</accession>
<dbReference type="GO" id="GO:0006013">
    <property type="term" value="P:mannose metabolic process"/>
    <property type="evidence" value="ECO:0007669"/>
    <property type="project" value="InterPro"/>
</dbReference>
<dbReference type="InterPro" id="IPR028995">
    <property type="entry name" value="Glyco_hydro_57/38_cen_sf"/>
</dbReference>
<feature type="domain" description="Glycoside hydrolase family 38 central" evidence="12">
    <location>
        <begin position="389"/>
        <end position="462"/>
    </location>
</feature>
<gene>
    <name evidence="13" type="ORF">C7M84_021358</name>
</gene>
<evidence type="ECO:0000256" key="3">
    <source>
        <dbReference type="ARBA" id="ARBA00012752"/>
    </source>
</evidence>
<keyword evidence="10 11" id="KW-0326">Glycosidase</keyword>
<dbReference type="InterPro" id="IPR011682">
    <property type="entry name" value="Glyco_hydro_38_C"/>
</dbReference>
<comment type="caution">
    <text evidence="13">The sequence shown here is derived from an EMBL/GenBank/DDBJ whole genome shotgun (WGS) entry which is preliminary data.</text>
</comment>
<evidence type="ECO:0000313" key="14">
    <source>
        <dbReference type="Proteomes" id="UP000283509"/>
    </source>
</evidence>
<dbReference type="Gene3D" id="3.20.110.10">
    <property type="entry name" value="Glycoside hydrolase 38, N terminal domain"/>
    <property type="match status" value="1"/>
</dbReference>
<evidence type="ECO:0000256" key="7">
    <source>
        <dbReference type="ARBA" id="ARBA00022833"/>
    </source>
</evidence>
<reference evidence="13 14" key="1">
    <citation type="submission" date="2018-04" db="EMBL/GenBank/DDBJ databases">
        <authorList>
            <person name="Zhang X."/>
            <person name="Yuan J."/>
            <person name="Li F."/>
            <person name="Xiang J."/>
        </authorList>
    </citation>
    <scope>NUCLEOTIDE SEQUENCE [LARGE SCALE GENOMIC DNA]</scope>
    <source>
        <tissue evidence="13">Muscle</tissue>
    </source>
</reference>
<dbReference type="InterPro" id="IPR011013">
    <property type="entry name" value="Gal_mutarotase_sf_dom"/>
</dbReference>
<dbReference type="FunFam" id="3.20.110.10:FF:000001">
    <property type="entry name" value="Alpha-mannosidase"/>
    <property type="match status" value="1"/>
</dbReference>
<dbReference type="PANTHER" id="PTHR11607:SF3">
    <property type="entry name" value="LYSOSOMAL ALPHA-MANNOSIDASE"/>
    <property type="match status" value="1"/>
</dbReference>
<dbReference type="Pfam" id="PF07748">
    <property type="entry name" value="Glyco_hydro_38C"/>
    <property type="match status" value="1"/>
</dbReference>
<dbReference type="Gene3D" id="1.20.1270.50">
    <property type="entry name" value="Glycoside hydrolase family 38, central domain"/>
    <property type="match status" value="2"/>
</dbReference>
<dbReference type="InterPro" id="IPR050843">
    <property type="entry name" value="Glycosyl_Hydrlase_38"/>
</dbReference>
<dbReference type="SUPFAM" id="SSF88688">
    <property type="entry name" value="Families 57/38 glycoside transferase middle domain"/>
    <property type="match status" value="1"/>
</dbReference>
<dbReference type="InterPro" id="IPR041147">
    <property type="entry name" value="GH38_C"/>
</dbReference>
<protein>
    <recommendedName>
        <fullName evidence="3 11">Alpha-mannosidase</fullName>
        <ecNumber evidence="11">3.2.1.-</ecNumber>
    </recommendedName>
</protein>
<sequence length="1045" mass="116286">MTTYETEIQNIPSAAGEARVHSSGRDLSGSVCKCHSTMSLPSLLLLLCGFGLAVANPSCPASKPGMLNVHLVCHTHDDVGWLKTVDQYYYGAKNDIQMAGVQYILDSVVRALMEDPTKKFIYVESAFFFRWWDEQTEGMQRAVKDLVARGQLEFINGGWCMNDEGGAHYNAIIDQMTLGMVKLNQTFGKAGHPTIAWQIDPFGHSREQASLFAQMGFEGLFFGRLDHDDKSNRWRHKTMEMVWEGSQNLGKSAWLFTGVLPNGYGPPSGFCFDINCRDEPIMDDPRLRDYNVDQRVDDFLKAAHDQAKGYASDHIIMTMGEDFNYQSGDMWYKNLDKLIWHVNARQENGSKVNVFYSTPSCYLKALHDAGLTWPTKSDDFFPYASGNHSYWTGYFTSRPTLKGYVRKTNNFLQAVKQVSSVLGMGQDPRLERLKEAMGVLQHHDAVSGTAKQHVTNDYSERLSQGVSESFQMVAEAYSKLNVVEGGDEGGPEAAEMPVFCPLLNVSSCPTTEASEAFTVTLYNPLARPRSFHARVPVPGGAGYKVTDHQGHAVVSQLVPVPDAVLKVPGRNSSATYELVFLAQDIPPLGLLQFHVQRTANLRFQKEQMSQILRPERSHKDIEVNLGNQGLAVLLDKDTGLLKSIGVVRPDGITMVKVNQTYLWYAGMSGNNSQEEFRASGAYIFRPDGAHARPVAAAANVTIVQGPLVAEIHQVWTPWVSQVIRVYKEELTLEMEWLVGPIPINDGVGKEVVSRVVWPDISTNGTFYTDANGREMIKRVKNYRPTWQLHNVEPVAGNYYPVNSRLVISGGPDFQAALMNDRSQGGTSLDDGHMELMLHRRLLHDDAFGVGEPLNETAFGEGLVARGKLFLLHSDFANDDCDFGCLHRSLGEKLMLEPVVSFTATSKPAHAWRSSVKAKWSALTRSLPANVHLLTLEPFGTDALLLRLEHLYEAGESKQHSQPASVDLKDLLGDWEVTSAVETTLAADLRKEDLHRYQWKVSSTSRQSNRIPKTHGNASGDSEDLVVSLQPMEIRTFILTVKKLSS</sequence>
<dbReference type="FunFam" id="1.20.1270.50:FF:000002">
    <property type="entry name" value="Alpha-mannosidase"/>
    <property type="match status" value="1"/>
</dbReference>
<proteinExistence type="inferred from homology"/>
<dbReference type="InterPro" id="IPR027291">
    <property type="entry name" value="Glyco_hydro_38_N_sf"/>
</dbReference>
<dbReference type="Proteomes" id="UP000283509">
    <property type="component" value="Unassembled WGS sequence"/>
</dbReference>
<dbReference type="PANTHER" id="PTHR11607">
    <property type="entry name" value="ALPHA-MANNOSIDASE"/>
    <property type="match status" value="1"/>
</dbReference>
<evidence type="ECO:0000313" key="13">
    <source>
        <dbReference type="EMBL" id="ROT85091.1"/>
    </source>
</evidence>
<dbReference type="SMART" id="SM00872">
    <property type="entry name" value="Alpha-mann_mid"/>
    <property type="match status" value="1"/>
</dbReference>
<dbReference type="Pfam" id="PF21260">
    <property type="entry name" value="Laman-like_dom"/>
    <property type="match status" value="1"/>
</dbReference>
<evidence type="ECO:0000256" key="2">
    <source>
        <dbReference type="ARBA" id="ARBA00009792"/>
    </source>
</evidence>
<dbReference type="FunFam" id="2.60.40.1180:FF:000018">
    <property type="entry name" value="Alpha-mannosidase"/>
    <property type="match status" value="1"/>
</dbReference>
<dbReference type="AlphaFoldDB" id="A0A3R7QZR3"/>
<reference evidence="13 14" key="2">
    <citation type="submission" date="2019-01" db="EMBL/GenBank/DDBJ databases">
        <title>The decoding of complex shrimp genome reveals the adaptation for benthos swimmer, frequently molting mechanism and breeding impact on genome.</title>
        <authorList>
            <person name="Sun Y."/>
            <person name="Gao Y."/>
            <person name="Yu Y."/>
        </authorList>
    </citation>
    <scope>NUCLEOTIDE SEQUENCE [LARGE SCALE GENOMIC DNA]</scope>
    <source>
        <tissue evidence="13">Muscle</tissue>
    </source>
</reference>
<dbReference type="Gene3D" id="2.70.98.30">
    <property type="entry name" value="Golgi alpha-mannosidase II, domain 4"/>
    <property type="match status" value="1"/>
</dbReference>
<dbReference type="CDD" id="cd10810">
    <property type="entry name" value="GH38N_AMII_LAM_like"/>
    <property type="match status" value="1"/>
</dbReference>
<comment type="similarity">
    <text evidence="2 11">Belongs to the glycosyl hydrolase 38 family.</text>
</comment>
<dbReference type="GO" id="GO:0046872">
    <property type="term" value="F:metal ion binding"/>
    <property type="evidence" value="ECO:0007669"/>
    <property type="project" value="UniProtKB-KW"/>
</dbReference>
<dbReference type="InterPro" id="IPR011330">
    <property type="entry name" value="Glyco_hydro/deAcase_b/a-brl"/>
</dbReference>
<evidence type="ECO:0000256" key="4">
    <source>
        <dbReference type="ARBA" id="ARBA00022723"/>
    </source>
</evidence>
<evidence type="ECO:0000256" key="11">
    <source>
        <dbReference type="RuleBase" id="RU361199"/>
    </source>
</evidence>
<dbReference type="InterPro" id="IPR048534">
    <property type="entry name" value="Man2a1-like_dom"/>
</dbReference>
<dbReference type="EC" id="3.2.1.-" evidence="11"/>
<comment type="cofactor">
    <cofactor evidence="11">
        <name>Zn(2+)</name>
        <dbReference type="ChEBI" id="CHEBI:29105"/>
    </cofactor>
    <text evidence="11">Binds 1 zinc ion per subunit.</text>
</comment>
<keyword evidence="14" id="KW-1185">Reference proteome</keyword>
<evidence type="ECO:0000256" key="5">
    <source>
        <dbReference type="ARBA" id="ARBA00022729"/>
    </source>
</evidence>
<evidence type="ECO:0000256" key="6">
    <source>
        <dbReference type="ARBA" id="ARBA00022801"/>
    </source>
</evidence>
<dbReference type="FunFam" id="1.20.1270.50:FF:000003">
    <property type="entry name" value="Alpha-mannosidase"/>
    <property type="match status" value="1"/>
</dbReference>
<keyword evidence="8" id="KW-1015">Disulfide bond</keyword>
<evidence type="ECO:0000256" key="9">
    <source>
        <dbReference type="ARBA" id="ARBA00023180"/>
    </source>
</evidence>
<dbReference type="GO" id="GO:0030246">
    <property type="term" value="F:carbohydrate binding"/>
    <property type="evidence" value="ECO:0007669"/>
    <property type="project" value="InterPro"/>
</dbReference>
<dbReference type="FunFam" id="2.70.98.30:FF:000003">
    <property type="entry name" value="Alpha-mannosidase"/>
    <property type="match status" value="1"/>
</dbReference>
<evidence type="ECO:0000256" key="1">
    <source>
        <dbReference type="ARBA" id="ARBA00000365"/>
    </source>
</evidence>
<dbReference type="Pfam" id="PF17677">
    <property type="entry name" value="Glyco_hydro38C2"/>
    <property type="match status" value="1"/>
</dbReference>
<dbReference type="GO" id="GO:0005764">
    <property type="term" value="C:lysosome"/>
    <property type="evidence" value="ECO:0007669"/>
    <property type="project" value="TreeGrafter"/>
</dbReference>
<evidence type="ECO:0000256" key="10">
    <source>
        <dbReference type="ARBA" id="ARBA00023295"/>
    </source>
</evidence>
<dbReference type="InterPro" id="IPR000602">
    <property type="entry name" value="Glyco_hydro_38_N"/>
</dbReference>
<dbReference type="Pfam" id="PF01074">
    <property type="entry name" value="Glyco_hydro_38N"/>
    <property type="match status" value="1"/>
</dbReference>
<dbReference type="OrthoDB" id="2016903at2759"/>
<dbReference type="InterPro" id="IPR037094">
    <property type="entry name" value="Glyco_hydro_38_cen_sf"/>
</dbReference>
<keyword evidence="7 11" id="KW-0862">Zinc</keyword>
<keyword evidence="6 11" id="KW-0378">Hydrolase</keyword>
<dbReference type="STRING" id="6689.A0A3R7QZR3"/>
<dbReference type="SUPFAM" id="SSF74650">
    <property type="entry name" value="Galactose mutarotase-like"/>
    <property type="match status" value="1"/>
</dbReference>
<dbReference type="Gene3D" id="2.60.40.1180">
    <property type="entry name" value="Golgi alpha-mannosidase II"/>
    <property type="match status" value="1"/>
</dbReference>
<dbReference type="InterPro" id="IPR015341">
    <property type="entry name" value="Glyco_hydro_38_cen"/>
</dbReference>
<organism evidence="13 14">
    <name type="scientific">Penaeus vannamei</name>
    <name type="common">Whiteleg shrimp</name>
    <name type="synonym">Litopenaeus vannamei</name>
    <dbReference type="NCBI Taxonomy" id="6689"/>
    <lineage>
        <taxon>Eukaryota</taxon>
        <taxon>Metazoa</taxon>
        <taxon>Ecdysozoa</taxon>
        <taxon>Arthropoda</taxon>
        <taxon>Crustacea</taxon>
        <taxon>Multicrustacea</taxon>
        <taxon>Malacostraca</taxon>
        <taxon>Eumalacostraca</taxon>
        <taxon>Eucarida</taxon>
        <taxon>Decapoda</taxon>
        <taxon>Dendrobranchiata</taxon>
        <taxon>Penaeoidea</taxon>
        <taxon>Penaeidae</taxon>
        <taxon>Penaeus</taxon>
    </lineage>
</organism>